<reference evidence="1 2" key="1">
    <citation type="submission" date="2018-11" db="EMBL/GenBank/DDBJ databases">
        <authorList>
            <consortium name="Pathogen Informatics"/>
        </authorList>
    </citation>
    <scope>NUCLEOTIDE SEQUENCE [LARGE SCALE GENOMIC DNA]</scope>
</reference>
<dbReference type="Proteomes" id="UP000271889">
    <property type="component" value="Unassembled WGS sequence"/>
</dbReference>
<evidence type="ECO:0000313" key="1">
    <source>
        <dbReference type="EMBL" id="VDK81678.1"/>
    </source>
</evidence>
<sequence>MTKSLIDLDPTSVCGTGVAARNEWTRLFKAATDGAERFGEDLAKTAKSCKIYDTFFSLLLLLVK</sequence>
<gene>
    <name evidence="1" type="ORF">CGOC_LOCUS7861</name>
</gene>
<protein>
    <submittedName>
        <fullName evidence="1">Uncharacterized protein</fullName>
    </submittedName>
</protein>
<dbReference type="EMBL" id="UYRV01027903">
    <property type="protein sequence ID" value="VDK81678.1"/>
    <property type="molecule type" value="Genomic_DNA"/>
</dbReference>
<keyword evidence="2" id="KW-1185">Reference proteome</keyword>
<name>A0A3P6UQX5_CYLGO</name>
<proteinExistence type="predicted"/>
<organism evidence="1 2">
    <name type="scientific">Cylicostephanus goldi</name>
    <name type="common">Nematode worm</name>
    <dbReference type="NCBI Taxonomy" id="71465"/>
    <lineage>
        <taxon>Eukaryota</taxon>
        <taxon>Metazoa</taxon>
        <taxon>Ecdysozoa</taxon>
        <taxon>Nematoda</taxon>
        <taxon>Chromadorea</taxon>
        <taxon>Rhabditida</taxon>
        <taxon>Rhabditina</taxon>
        <taxon>Rhabditomorpha</taxon>
        <taxon>Strongyloidea</taxon>
        <taxon>Strongylidae</taxon>
        <taxon>Cylicostephanus</taxon>
    </lineage>
</organism>
<dbReference type="AlphaFoldDB" id="A0A3P6UQX5"/>
<accession>A0A3P6UQX5</accession>
<evidence type="ECO:0000313" key="2">
    <source>
        <dbReference type="Proteomes" id="UP000271889"/>
    </source>
</evidence>